<gene>
    <name evidence="2" type="primary">PocGH01_00049700</name>
    <name evidence="2" type="ORF">POCGH01_00049700</name>
</gene>
<evidence type="ECO:0000313" key="2">
    <source>
        <dbReference type="EMBL" id="SBT84756.1"/>
    </source>
</evidence>
<reference evidence="2 3" key="1">
    <citation type="submission" date="2016-06" db="EMBL/GenBank/DDBJ databases">
        <authorList>
            <consortium name="Pathogen Informatics"/>
        </authorList>
    </citation>
    <scope>NUCLEOTIDE SEQUENCE [LARGE SCALE GENOMIC DNA]</scope>
    <source>
        <strain evidence="2">PocGH01</strain>
    </source>
</reference>
<feature type="transmembrane region" description="Helical" evidence="1">
    <location>
        <begin position="306"/>
        <end position="331"/>
    </location>
</feature>
<dbReference type="VEuPathDB" id="PlasmoDB:PocGH01_00049700"/>
<organism evidence="2 3">
    <name type="scientific">Plasmodium ovale</name>
    <name type="common">malaria parasite P. ovale</name>
    <dbReference type="NCBI Taxonomy" id="36330"/>
    <lineage>
        <taxon>Eukaryota</taxon>
        <taxon>Sar</taxon>
        <taxon>Alveolata</taxon>
        <taxon>Apicomplexa</taxon>
        <taxon>Aconoidasida</taxon>
        <taxon>Haemosporida</taxon>
        <taxon>Plasmodiidae</taxon>
        <taxon>Plasmodium</taxon>
        <taxon>Plasmodium (Plasmodium)</taxon>
    </lineage>
</organism>
<keyword evidence="1" id="KW-1133">Transmembrane helix</keyword>
<dbReference type="InterPro" id="IPR008780">
    <property type="entry name" value="Plasmodium_Vir"/>
</dbReference>
<keyword evidence="1" id="KW-0812">Transmembrane</keyword>
<dbReference type="AlphaFoldDB" id="A0A1D3JFM7"/>
<accession>A0A1D3JFM7</accession>
<dbReference type="EMBL" id="FLRI01000566">
    <property type="protein sequence ID" value="SBT84756.1"/>
    <property type="molecule type" value="Genomic_DNA"/>
</dbReference>
<sequence length="371" mass="44344">MSTKYEDNFLQDLEQRVNSYRPIYIYKYITFHFKYNFITGFPLYALYKTYIINYAPGDNSYNYCDHYMKGDQPHITNMRNICKNFRITLSYFSKFINNMNSEDVSRCCEYLYFWLHDHIKNINHDIDDYENLYSAIDFYKNVYNLNMCPDPRQTKMNSKKFDDMKKLYLHTQILYWIKNKENNIHEYNRSMYKNYLDECSKFYNEITDEEYCKLYTEYKSELENFEKQIQKTRDTLLRTLTGISINSLNKRENNICTAELRDPKEEAQELNSVHTSLASRPLDGYPNADINSETLPHNRKNTSVGVISGVITGISLLLLFAYKFTPFGIWLSSRLRGDKKITNNEQNENNPLLDNSQNSYYSIRYHSSQNI</sequence>
<dbReference type="VEuPathDB" id="PlasmoDB:POWCR01_000197100"/>
<protein>
    <submittedName>
        <fullName evidence="2">PIR protein</fullName>
    </submittedName>
</protein>
<dbReference type="Proteomes" id="UP000242942">
    <property type="component" value="Unassembled WGS sequence"/>
</dbReference>
<dbReference type="OrthoDB" id="386822at2759"/>
<keyword evidence="1" id="KW-0472">Membrane</keyword>
<name>A0A1D3JFM7_PLAOA</name>
<evidence type="ECO:0000256" key="1">
    <source>
        <dbReference type="SAM" id="Phobius"/>
    </source>
</evidence>
<proteinExistence type="predicted"/>
<evidence type="ECO:0000313" key="3">
    <source>
        <dbReference type="Proteomes" id="UP000242942"/>
    </source>
</evidence>
<keyword evidence="3" id="KW-1185">Reference proteome</keyword>
<dbReference type="Pfam" id="PF05795">
    <property type="entry name" value="Plasmodium_Vir"/>
    <property type="match status" value="1"/>
</dbReference>